<evidence type="ECO:0000256" key="1">
    <source>
        <dbReference type="SAM" id="Coils"/>
    </source>
</evidence>
<name>A0A4Z1JVC1_9HELO</name>
<evidence type="ECO:0000256" key="2">
    <source>
        <dbReference type="SAM" id="MobiDB-lite"/>
    </source>
</evidence>
<dbReference type="Gene3D" id="1.20.58.130">
    <property type="match status" value="1"/>
</dbReference>
<accession>A0A4Z1JVC1</accession>
<dbReference type="EMBL" id="PQXM01000119">
    <property type="protein sequence ID" value="TGO77164.1"/>
    <property type="molecule type" value="Genomic_DNA"/>
</dbReference>
<protein>
    <submittedName>
        <fullName evidence="3">Uncharacterized protein</fullName>
    </submittedName>
</protein>
<organism evidence="3 4">
    <name type="scientific">Botrytis elliptica</name>
    <dbReference type="NCBI Taxonomy" id="278938"/>
    <lineage>
        <taxon>Eukaryota</taxon>
        <taxon>Fungi</taxon>
        <taxon>Dikarya</taxon>
        <taxon>Ascomycota</taxon>
        <taxon>Pezizomycotina</taxon>
        <taxon>Leotiomycetes</taxon>
        <taxon>Helotiales</taxon>
        <taxon>Sclerotiniaceae</taxon>
        <taxon>Botrytis</taxon>
    </lineage>
</organism>
<dbReference type="Proteomes" id="UP000297229">
    <property type="component" value="Unassembled WGS sequence"/>
</dbReference>
<proteinExistence type="predicted"/>
<sequence length="324" mass="37312">MDPAYWIERCQQLEARIIEQDREIKDKTQQLEDADEHAKFVETERKALKQEIKNMRNEMEVERKALKQEINNMRNEMEIQRKNTNTLTHIGVAVRVRFLEHAKAQVMGLHKHNFDAKFIRRGNDAAHRAYGAVDSALFTGNYLTDREKRQLEEVYGLIYDGLSPQSYGNMPPRMLQAIDHQGSIVSLYALNNGSMSIRDKQAAGDSMEFLKNKRIELGDEAFEKDEDVARHLRRLGEFAEIIIAKSRRQGALTHGANPGTPSSSYGPPQTPPFCQNHPSPPHQHRGKRPRRVSPDFDCIYSQLDSEVCQAFKKDMCEFNFDLII</sequence>
<feature type="region of interest" description="Disordered" evidence="2">
    <location>
        <begin position="249"/>
        <end position="290"/>
    </location>
</feature>
<reference evidence="3 4" key="1">
    <citation type="submission" date="2017-12" db="EMBL/GenBank/DDBJ databases">
        <title>Comparative genomics of Botrytis spp.</title>
        <authorList>
            <person name="Valero-Jimenez C.A."/>
            <person name="Tapia P."/>
            <person name="Veloso J."/>
            <person name="Silva-Moreno E."/>
            <person name="Staats M."/>
            <person name="Valdes J.H."/>
            <person name="Van Kan J.A.L."/>
        </authorList>
    </citation>
    <scope>NUCLEOTIDE SEQUENCE [LARGE SCALE GENOMIC DNA]</scope>
    <source>
        <strain evidence="3 4">Be9601</strain>
    </source>
</reference>
<gene>
    <name evidence="3" type="ORF">BELL_0120g00170</name>
</gene>
<dbReference type="AlphaFoldDB" id="A0A4Z1JVC1"/>
<keyword evidence="1" id="KW-0175">Coiled coil</keyword>
<evidence type="ECO:0000313" key="4">
    <source>
        <dbReference type="Proteomes" id="UP000297229"/>
    </source>
</evidence>
<evidence type="ECO:0000313" key="3">
    <source>
        <dbReference type="EMBL" id="TGO77164.1"/>
    </source>
</evidence>
<comment type="caution">
    <text evidence="3">The sequence shown here is derived from an EMBL/GenBank/DDBJ whole genome shotgun (WGS) entry which is preliminary data.</text>
</comment>
<feature type="coiled-coil region" evidence="1">
    <location>
        <begin position="10"/>
        <end position="83"/>
    </location>
</feature>
<keyword evidence="4" id="KW-1185">Reference proteome</keyword>
<feature type="compositionally biased region" description="Polar residues" evidence="2">
    <location>
        <begin position="259"/>
        <end position="277"/>
    </location>
</feature>